<keyword evidence="3" id="KW-1185">Reference proteome</keyword>
<dbReference type="InterPro" id="IPR013785">
    <property type="entry name" value="Aldolase_TIM"/>
</dbReference>
<dbReference type="EMBL" id="CH476615">
    <property type="protein sequence ID" value="EEP78008.1"/>
    <property type="molecule type" value="Genomic_DNA"/>
</dbReference>
<sequence length="453" mass="48987">MNASTTSSRRNPLTTYLRLLHRSKTTLPHGQLICVSASPNISTMDSLLRLACAVGPYIAVLQVHADIIDDWSVEAVRRLTNIAKRLGFLVWEGGRILNTKRRPTGQHPLSGHEIARDIAMARKRYTKGISVAAWAALASTWVIGPEEHSKGGSQLIPTLRRAARETVSRTTMSVRTEISGGQTPSAAGTSMDDCRDDLYDDEEQDQDLLSTTLGGLNISPPLRKASVISLTRTITQHAELSKPLVELEDSCGCDEIELAQHNDQDSAAATALPPPPVLSRGIVICLPSDSQSTPRQRQAAIALGRAHSDFVVGFVTEESWINARKDLALANSLQDDDDGEDDDDDDEEEDGESLDEVETYAVFSPLENDHVGRGINVQEPLTGEDDGLPELPKPSHPQSGFGTKAQQIFALHQLVAQALSIQTGKSTTGSPGPSGSKKRGVDILYIPVITMNL</sequence>
<organism evidence="2 3">
    <name type="scientific">Uncinocarpus reesii (strain UAMH 1704)</name>
    <dbReference type="NCBI Taxonomy" id="336963"/>
    <lineage>
        <taxon>Eukaryota</taxon>
        <taxon>Fungi</taxon>
        <taxon>Dikarya</taxon>
        <taxon>Ascomycota</taxon>
        <taxon>Pezizomycotina</taxon>
        <taxon>Eurotiomycetes</taxon>
        <taxon>Eurotiomycetidae</taxon>
        <taxon>Onygenales</taxon>
        <taxon>Onygenaceae</taxon>
        <taxon>Uncinocarpus</taxon>
    </lineage>
</organism>
<evidence type="ECO:0000313" key="2">
    <source>
        <dbReference type="EMBL" id="EEP78008.1"/>
    </source>
</evidence>
<dbReference type="HOGENOM" id="CLU_047844_0_0_1"/>
<accession>C4JIB1</accession>
<feature type="region of interest" description="Disordered" evidence="1">
    <location>
        <begin position="166"/>
        <end position="194"/>
    </location>
</feature>
<feature type="compositionally biased region" description="Acidic residues" evidence="1">
    <location>
        <begin position="334"/>
        <end position="358"/>
    </location>
</feature>
<dbReference type="OrthoDB" id="10263753at2759"/>
<dbReference type="KEGG" id="ure:UREG_02857"/>
<dbReference type="Proteomes" id="UP000002058">
    <property type="component" value="Unassembled WGS sequence"/>
</dbReference>
<proteinExistence type="predicted"/>
<dbReference type="InParanoid" id="C4JIB1"/>
<gene>
    <name evidence="2" type="ORF">UREG_02857</name>
</gene>
<evidence type="ECO:0000256" key="1">
    <source>
        <dbReference type="SAM" id="MobiDB-lite"/>
    </source>
</evidence>
<evidence type="ECO:0000313" key="3">
    <source>
        <dbReference type="Proteomes" id="UP000002058"/>
    </source>
</evidence>
<dbReference type="VEuPathDB" id="FungiDB:UREG_02857"/>
<dbReference type="eggNOG" id="KOG1377">
    <property type="taxonomic scope" value="Eukaryota"/>
</dbReference>
<dbReference type="OMA" id="HRFLLWE"/>
<dbReference type="AlphaFoldDB" id="C4JIB1"/>
<feature type="region of interest" description="Disordered" evidence="1">
    <location>
        <begin position="376"/>
        <end position="400"/>
    </location>
</feature>
<dbReference type="GeneID" id="8443470"/>
<name>C4JIB1_UNCRE</name>
<dbReference type="RefSeq" id="XP_002543341.1">
    <property type="nucleotide sequence ID" value="XM_002543295.1"/>
</dbReference>
<reference evidence="3" key="1">
    <citation type="journal article" date="2009" name="Genome Res.">
        <title>Comparative genomic analyses of the human fungal pathogens Coccidioides and their relatives.</title>
        <authorList>
            <person name="Sharpton T.J."/>
            <person name="Stajich J.E."/>
            <person name="Rounsley S.D."/>
            <person name="Gardner M.J."/>
            <person name="Wortman J.R."/>
            <person name="Jordar V.S."/>
            <person name="Maiti R."/>
            <person name="Kodira C.D."/>
            <person name="Neafsey D.E."/>
            <person name="Zeng Q."/>
            <person name="Hung C.-Y."/>
            <person name="McMahan C."/>
            <person name="Muszewska A."/>
            <person name="Grynberg M."/>
            <person name="Mandel M.A."/>
            <person name="Kellner E.M."/>
            <person name="Barker B.M."/>
            <person name="Galgiani J.N."/>
            <person name="Orbach M.J."/>
            <person name="Kirkland T.N."/>
            <person name="Cole G.T."/>
            <person name="Henn M.R."/>
            <person name="Birren B.W."/>
            <person name="Taylor J.W."/>
        </authorList>
    </citation>
    <scope>NUCLEOTIDE SEQUENCE [LARGE SCALE GENOMIC DNA]</scope>
    <source>
        <strain evidence="3">UAMH 1704</strain>
    </source>
</reference>
<dbReference type="Gene3D" id="3.20.20.70">
    <property type="entry name" value="Aldolase class I"/>
    <property type="match status" value="1"/>
</dbReference>
<dbReference type="STRING" id="336963.C4JIB1"/>
<feature type="region of interest" description="Disordered" evidence="1">
    <location>
        <begin position="331"/>
        <end position="358"/>
    </location>
</feature>
<feature type="compositionally biased region" description="Polar residues" evidence="1">
    <location>
        <begin position="168"/>
        <end position="188"/>
    </location>
</feature>
<protein>
    <submittedName>
        <fullName evidence="2">Uncharacterized protein</fullName>
    </submittedName>
</protein>